<dbReference type="EMBL" id="CP030041">
    <property type="protein sequence ID" value="AWW32177.1"/>
    <property type="molecule type" value="Genomic_DNA"/>
</dbReference>
<keyword evidence="1" id="KW-0472">Membrane</keyword>
<organism evidence="3 4">
    <name type="scientific">Echinicola strongylocentroti</name>
    <dbReference type="NCBI Taxonomy" id="1795355"/>
    <lineage>
        <taxon>Bacteria</taxon>
        <taxon>Pseudomonadati</taxon>
        <taxon>Bacteroidota</taxon>
        <taxon>Cytophagia</taxon>
        <taxon>Cytophagales</taxon>
        <taxon>Cyclobacteriaceae</taxon>
        <taxon>Echinicola</taxon>
    </lineage>
</organism>
<dbReference type="Pfam" id="PF10145">
    <property type="entry name" value="PhageMin_Tail"/>
    <property type="match status" value="1"/>
</dbReference>
<dbReference type="AlphaFoldDB" id="A0A2Z4IN60"/>
<name>A0A2Z4IN60_9BACT</name>
<dbReference type="OrthoDB" id="1414895at2"/>
<protein>
    <recommendedName>
        <fullName evidence="2">Phage tail tape measure protein domain-containing protein</fullName>
    </recommendedName>
</protein>
<sequence>MALANVNLKFGVNLKDFSSKLQNMEKNVEKFGNNLKKVGGGLTKGLTAPIIGATAAATALAIKVGGVADRLLDLEQITGISTDSLQEYQYVANQAGVSTESVSAAMEGLTRRIMDLEEPSNKAGIALKELGVYVRNANGELRTGDQIMDDVINSLADMQNPVERNAYGAKIFGGAWKDMAPILSMGTKGIKAAREEAHQLGIVMSKDSLNGSNAFRMSVDRLKATFDGLLNQMGASFAPMLNDTIIPLIDDFVVPAFRAFAGFIKRITDGFNSLSPVVKNIALVVTGLVAAVGPLLTGLGVLTMTVIPALKTGIMVLTTVFSPLVLKIAAVVAIVGGLALVVKGVIDSWETVKTYFSQLWDRIKLFFIKGVAGTLEVFNKFTSAIGLDFSDTIDGLREKSKGMQEALDAQPVVTLGDVFSEVGSSIMNTFTSLKDSVTSSMSTTREEVTKTTEAVKGLGGAVQSLTSSGLGDISTSSNRKSMLPEIDVDAFNEKLDSIKLAVVNKGHQINDAIVSFNQQASSIITGSIGSTFSQIGTAIGEGFVSGENAFKAAGKSLLGSLAGIMSQIGELMIEYGALAIVKAKLDASMAIPGAGFITGPLAIAAGIALISASAAVGAVASGKSSGSSGGGALGEATNVSGMRAMGGTVSAGNSYIVGERGPEIWKASGHGKIIPNNKLGGLNGPLLIRIVGEFIQRGTDMVATIDQTKMVYGRTT</sequence>
<feature type="transmembrane region" description="Helical" evidence="1">
    <location>
        <begin position="314"/>
        <end position="342"/>
    </location>
</feature>
<evidence type="ECO:0000313" key="4">
    <source>
        <dbReference type="Proteomes" id="UP000248688"/>
    </source>
</evidence>
<evidence type="ECO:0000256" key="1">
    <source>
        <dbReference type="SAM" id="Phobius"/>
    </source>
</evidence>
<feature type="domain" description="Phage tail tape measure protein" evidence="2">
    <location>
        <begin position="93"/>
        <end position="173"/>
    </location>
</feature>
<dbReference type="InterPro" id="IPR010090">
    <property type="entry name" value="Phage_tape_meas"/>
</dbReference>
<dbReference type="KEGG" id="est:DN752_19650"/>
<proteinExistence type="predicted"/>
<keyword evidence="1" id="KW-0812">Transmembrane</keyword>
<accession>A0A2Z4IN60</accession>
<keyword evidence="1" id="KW-1133">Transmembrane helix</keyword>
<feature type="transmembrane region" description="Helical" evidence="1">
    <location>
        <begin position="281"/>
        <end position="302"/>
    </location>
</feature>
<reference evidence="3 4" key="1">
    <citation type="submission" date="2018-06" db="EMBL/GenBank/DDBJ databases">
        <title>Echinicola strongylocentroti sp. nov., isolated from a sea urchin Strongylocentrotus intermedius.</title>
        <authorList>
            <person name="Bae S.S."/>
        </authorList>
    </citation>
    <scope>NUCLEOTIDE SEQUENCE [LARGE SCALE GENOMIC DNA]</scope>
    <source>
        <strain evidence="3 4">MEBiC08714</strain>
    </source>
</reference>
<evidence type="ECO:0000259" key="2">
    <source>
        <dbReference type="Pfam" id="PF10145"/>
    </source>
</evidence>
<gene>
    <name evidence="3" type="ORF">DN752_19650</name>
</gene>
<dbReference type="RefSeq" id="WP_112785550.1">
    <property type="nucleotide sequence ID" value="NZ_CP030041.1"/>
</dbReference>
<keyword evidence="4" id="KW-1185">Reference proteome</keyword>
<dbReference type="Proteomes" id="UP000248688">
    <property type="component" value="Chromosome"/>
</dbReference>
<evidence type="ECO:0000313" key="3">
    <source>
        <dbReference type="EMBL" id="AWW32177.1"/>
    </source>
</evidence>